<feature type="region of interest" description="Disordered" evidence="1">
    <location>
        <begin position="1"/>
        <end position="59"/>
    </location>
</feature>
<protein>
    <submittedName>
        <fullName evidence="2">Uncharacterized protein</fullName>
    </submittedName>
</protein>
<gene>
    <name evidence="2" type="ORF">PCOR1329_LOCUS60703</name>
</gene>
<evidence type="ECO:0000256" key="1">
    <source>
        <dbReference type="SAM" id="MobiDB-lite"/>
    </source>
</evidence>
<proteinExistence type="predicted"/>
<dbReference type="EMBL" id="CAUYUJ010017615">
    <property type="protein sequence ID" value="CAK0876273.1"/>
    <property type="molecule type" value="Genomic_DNA"/>
</dbReference>
<evidence type="ECO:0000313" key="3">
    <source>
        <dbReference type="Proteomes" id="UP001189429"/>
    </source>
</evidence>
<feature type="non-terminal residue" evidence="2">
    <location>
        <position position="1"/>
    </location>
</feature>
<evidence type="ECO:0000313" key="2">
    <source>
        <dbReference type="EMBL" id="CAK0876273.1"/>
    </source>
</evidence>
<comment type="caution">
    <text evidence="2">The sequence shown here is derived from an EMBL/GenBank/DDBJ whole genome shotgun (WGS) entry which is preliminary data.</text>
</comment>
<dbReference type="Proteomes" id="UP001189429">
    <property type="component" value="Unassembled WGS sequence"/>
</dbReference>
<keyword evidence="3" id="KW-1185">Reference proteome</keyword>
<organism evidence="2 3">
    <name type="scientific">Prorocentrum cordatum</name>
    <dbReference type="NCBI Taxonomy" id="2364126"/>
    <lineage>
        <taxon>Eukaryota</taxon>
        <taxon>Sar</taxon>
        <taxon>Alveolata</taxon>
        <taxon>Dinophyceae</taxon>
        <taxon>Prorocentrales</taxon>
        <taxon>Prorocentraceae</taxon>
        <taxon>Prorocentrum</taxon>
    </lineage>
</organism>
<sequence>AEEAEAETSASSRNHSVALRAGEPRGPAAMAGRAGPLRATAPPEAESLVSPPAAPELEARPPQHAGIWASPTRRRALLGGALLGGCAVLAAAVAAPQRRTGVSNGERIEHLASLSESNKQDRHLKVKGAEAWGTCIVTIAVGQAQIEASKIASRTRQAYATKKGYRNMFYHFANMPMMHAWCSSTKMWERFQWEDRTSGITAISRRTMCIPILWLGTVLYPARYWTSSARRIPVLYMDPGSVIVNDDVDASLEWPGTEDKGGDRHVMWAYAQWPVGLDSDNRSALQVVDHEAGDWCLAEWNGWCGSYDKFASCVSPGALLVDNSPFSRAFLDRAVQTLLDVPRENCSTGELNEWSLDLCSSDIDSCMAACSVKYAAKNAHREEWEDITIPEDEFVCAGTGDGPRFQEVMVDNATEPDKNTFIVSCPGSMLVTGVDEDQVNCIHAVMKMYLNLPEPERS</sequence>
<reference evidence="2" key="1">
    <citation type="submission" date="2023-10" db="EMBL/GenBank/DDBJ databases">
        <authorList>
            <person name="Chen Y."/>
            <person name="Shah S."/>
            <person name="Dougan E. K."/>
            <person name="Thang M."/>
            <person name="Chan C."/>
        </authorList>
    </citation>
    <scope>NUCLEOTIDE SEQUENCE [LARGE SCALE GENOMIC DNA]</scope>
</reference>
<name>A0ABN9VUP3_9DINO</name>
<feature type="compositionally biased region" description="Low complexity" evidence="1">
    <location>
        <begin position="20"/>
        <end position="39"/>
    </location>
</feature>
<accession>A0ABN9VUP3</accession>